<name>A0A1M5LGS4_9BRAD</name>
<dbReference type="AlphaFoldDB" id="A0A1M5LGS4"/>
<accession>A0A1M5LGS4</accession>
<evidence type="ECO:0000313" key="2">
    <source>
        <dbReference type="Proteomes" id="UP000190675"/>
    </source>
</evidence>
<dbReference type="RefSeq" id="WP_079567002.1">
    <property type="nucleotide sequence ID" value="NZ_LT670818.1"/>
</dbReference>
<reference evidence="1 2" key="1">
    <citation type="submission" date="2016-11" db="EMBL/GenBank/DDBJ databases">
        <authorList>
            <person name="Jaros S."/>
            <person name="Januszkiewicz K."/>
            <person name="Wedrychowicz H."/>
        </authorList>
    </citation>
    <scope>NUCLEOTIDE SEQUENCE [LARGE SCALE GENOMIC DNA]</scope>
    <source>
        <strain evidence="1 2">GAS242</strain>
    </source>
</reference>
<evidence type="ECO:0000313" key="1">
    <source>
        <dbReference type="EMBL" id="SHG64166.1"/>
    </source>
</evidence>
<dbReference type="EMBL" id="LT670818">
    <property type="protein sequence ID" value="SHG64166.1"/>
    <property type="molecule type" value="Genomic_DNA"/>
</dbReference>
<dbReference type="Proteomes" id="UP000190675">
    <property type="component" value="Chromosome I"/>
</dbReference>
<sequence>MSDTYMFEDNLDKSIPIDWSARLPDFQDVVAELTTKTIAFHRLEAVRPVKPTTREKIRKTIDCLLANLVKAAVASPECFLAIPQSSGAFTQSRYNNHGIGYDNTKRVVDYLKGCSPQLVSYNIGFNDRSRSGARTYVTRIRALPALLGRQTSPSQSGNDQNGQSLAELILNIPLPITSRKPLTGMSVVHTLSETIRLKDTQKKLVSYQGDETTEGMRARLKRWNDYAGHQCIDLFLTDDQLLHMYDQPSEEEEAEDEPFREEEDRPRFVDLTRNRLYRVFNNGSFDQGGRFYGGWWQRVPSKYRRSIVINWTPTRELDYSGLHAAMLYALGGLHLEQYPYSLDGVNPDYKKLIKSTFFKLINAQEGQAIRAPRPGRLPPRLTWPQLQEAIKDKHHRIAQHFNSGVGLKLQKKDSEIAEDVMFRMGEQDCPALPIHDSFITYWAAYNNLKRAMMETYHRHMNSEISVTIDDSFFDTILGQDNPTDPNDTDVEQAHWEDVAQNAPGYEGYRARKADFLARQTPERRDYLEDRRIG</sequence>
<organism evidence="1 2">
    <name type="scientific">Bradyrhizobium erythrophlei</name>
    <dbReference type="NCBI Taxonomy" id="1437360"/>
    <lineage>
        <taxon>Bacteria</taxon>
        <taxon>Pseudomonadati</taxon>
        <taxon>Pseudomonadota</taxon>
        <taxon>Alphaproteobacteria</taxon>
        <taxon>Hyphomicrobiales</taxon>
        <taxon>Nitrobacteraceae</taxon>
        <taxon>Bradyrhizobium</taxon>
    </lineage>
</organism>
<gene>
    <name evidence="1" type="ORF">SAMN05444169_3455</name>
</gene>
<proteinExistence type="predicted"/>
<protein>
    <submittedName>
        <fullName evidence="1">Uncharacterized protein</fullName>
    </submittedName>
</protein>
<dbReference type="OrthoDB" id="7059994at2"/>